<feature type="domain" description="Peptidoglycan hydrolase PcsB coiled-coil" evidence="3">
    <location>
        <begin position="6"/>
        <end position="67"/>
    </location>
</feature>
<gene>
    <name evidence="4" type="ORF">COY37_05200</name>
</gene>
<keyword evidence="1" id="KW-0732">Signal</keyword>
<evidence type="ECO:0000256" key="1">
    <source>
        <dbReference type="ARBA" id="ARBA00022729"/>
    </source>
</evidence>
<dbReference type="PANTHER" id="PTHR21666">
    <property type="entry name" value="PEPTIDASE-RELATED"/>
    <property type="match status" value="1"/>
</dbReference>
<dbReference type="InterPro" id="IPR057309">
    <property type="entry name" value="PcsB_CC"/>
</dbReference>
<dbReference type="SUPFAM" id="SSF51261">
    <property type="entry name" value="Duplicated hybrid motif"/>
    <property type="match status" value="1"/>
</dbReference>
<evidence type="ECO:0000259" key="2">
    <source>
        <dbReference type="Pfam" id="PF01551"/>
    </source>
</evidence>
<dbReference type="Pfam" id="PF24568">
    <property type="entry name" value="CC_PcsB"/>
    <property type="match status" value="1"/>
</dbReference>
<reference evidence="5" key="1">
    <citation type="submission" date="2017-09" db="EMBL/GenBank/DDBJ databases">
        <title>Depth-based differentiation of microbial function through sediment-hosted aquifers and enrichment of novel symbionts in the deep terrestrial subsurface.</title>
        <authorList>
            <person name="Probst A.J."/>
            <person name="Ladd B."/>
            <person name="Jarett J.K."/>
            <person name="Geller-Mcgrath D.E."/>
            <person name="Sieber C.M.K."/>
            <person name="Emerson J.B."/>
            <person name="Anantharaman K."/>
            <person name="Thomas B.C."/>
            <person name="Malmstrom R."/>
            <person name="Stieglmeier M."/>
            <person name="Klingl A."/>
            <person name="Woyke T."/>
            <person name="Ryan C.M."/>
            <person name="Banfield J.F."/>
        </authorList>
    </citation>
    <scope>NUCLEOTIDE SEQUENCE [LARGE SCALE GENOMIC DNA]</scope>
</reference>
<dbReference type="AlphaFoldDB" id="A0A2M7T8A1"/>
<dbReference type="InterPro" id="IPR011055">
    <property type="entry name" value="Dup_hybrid_motif"/>
</dbReference>
<evidence type="ECO:0000259" key="3">
    <source>
        <dbReference type="Pfam" id="PF24568"/>
    </source>
</evidence>
<evidence type="ECO:0000313" key="4">
    <source>
        <dbReference type="EMBL" id="PIZ39278.1"/>
    </source>
</evidence>
<dbReference type="Pfam" id="PF01551">
    <property type="entry name" value="Peptidase_M23"/>
    <property type="match status" value="1"/>
</dbReference>
<accession>A0A2M7T8A1</accession>
<dbReference type="FunFam" id="2.70.70.10:FF:000006">
    <property type="entry name" value="M23 family peptidase"/>
    <property type="match status" value="1"/>
</dbReference>
<sequence>MKLAYKRETYDMRISSIYKNGPTTILQVLLNSRDLGDLLMRSSLLTTIAEHDGKMVGDMEHARKDIVSKLDEVTAQKKVIGRQHLQLVDEENHLKVVKCRLVGKQDLFKNEVNRQKQIFARVQRDKSNLESQEDVLLSTSQMVADQIKTLQRGGSITTSRGYSRASSTGGYIWPVSAPITSPFGWRFHPVLGYSRMHTGVDLGCGSGTPVHATKGGTVIMAGWMGGYGNAVVIDHGGGISSLYGHNESLDVSEGQHVDQGQIISHSGSTGMSTGPHLHFEVRVNGNPQNPLNFLP</sequence>
<dbReference type="EMBL" id="PFNG01000125">
    <property type="protein sequence ID" value="PIZ39278.1"/>
    <property type="molecule type" value="Genomic_DNA"/>
</dbReference>
<dbReference type="PANTHER" id="PTHR21666:SF289">
    <property type="entry name" value="L-ALA--D-GLU ENDOPEPTIDASE"/>
    <property type="match status" value="1"/>
</dbReference>
<name>A0A2M7T8A1_9ACTN</name>
<dbReference type="Proteomes" id="UP000230956">
    <property type="component" value="Unassembled WGS sequence"/>
</dbReference>
<dbReference type="CDD" id="cd12797">
    <property type="entry name" value="M23_peptidase"/>
    <property type="match status" value="1"/>
</dbReference>
<dbReference type="Gene3D" id="2.70.70.10">
    <property type="entry name" value="Glucose Permease (Domain IIA)"/>
    <property type="match status" value="1"/>
</dbReference>
<organism evidence="4 5">
    <name type="scientific">Candidatus Aquicultor secundus</name>
    <dbReference type="NCBI Taxonomy" id="1973895"/>
    <lineage>
        <taxon>Bacteria</taxon>
        <taxon>Bacillati</taxon>
        <taxon>Actinomycetota</taxon>
        <taxon>Candidatus Aquicultoria</taxon>
        <taxon>Candidatus Aquicultorales</taxon>
        <taxon>Candidatus Aquicultoraceae</taxon>
        <taxon>Candidatus Aquicultor</taxon>
    </lineage>
</organism>
<protein>
    <submittedName>
        <fullName evidence="4">Peptidase M23</fullName>
    </submittedName>
</protein>
<feature type="domain" description="M23ase beta-sheet core" evidence="2">
    <location>
        <begin position="195"/>
        <end position="290"/>
    </location>
</feature>
<proteinExistence type="predicted"/>
<evidence type="ECO:0000313" key="5">
    <source>
        <dbReference type="Proteomes" id="UP000230956"/>
    </source>
</evidence>
<dbReference type="Gene3D" id="6.10.250.3150">
    <property type="match status" value="1"/>
</dbReference>
<dbReference type="GO" id="GO:0004222">
    <property type="term" value="F:metalloendopeptidase activity"/>
    <property type="evidence" value="ECO:0007669"/>
    <property type="project" value="TreeGrafter"/>
</dbReference>
<dbReference type="InterPro" id="IPR050570">
    <property type="entry name" value="Cell_wall_metabolism_enzyme"/>
</dbReference>
<comment type="caution">
    <text evidence="4">The sequence shown here is derived from an EMBL/GenBank/DDBJ whole genome shotgun (WGS) entry which is preliminary data.</text>
</comment>
<dbReference type="InterPro" id="IPR016047">
    <property type="entry name" value="M23ase_b-sheet_dom"/>
</dbReference>